<dbReference type="Proteomes" id="UP001396334">
    <property type="component" value="Unassembled WGS sequence"/>
</dbReference>
<dbReference type="PANTHER" id="PTHR45654">
    <property type="entry name" value="HOMEOBOX-LEUCINE ZIPPER PROTEIN MERISTEM L1"/>
    <property type="match status" value="1"/>
</dbReference>
<accession>A0ABR2QS94</accession>
<protein>
    <recommendedName>
        <fullName evidence="3">START domain-containing protein</fullName>
    </recommendedName>
</protein>
<evidence type="ECO:0000313" key="1">
    <source>
        <dbReference type="EMBL" id="KAK9003536.1"/>
    </source>
</evidence>
<reference evidence="1 2" key="1">
    <citation type="journal article" date="2024" name="G3 (Bethesda)">
        <title>Genome assembly of Hibiscus sabdariffa L. provides insights into metabolisms of medicinal natural products.</title>
        <authorList>
            <person name="Kim T."/>
        </authorList>
    </citation>
    <scope>NUCLEOTIDE SEQUENCE [LARGE SCALE GENOMIC DNA]</scope>
    <source>
        <strain evidence="1">TK-2024</strain>
        <tissue evidence="1">Old leaves</tissue>
    </source>
</reference>
<evidence type="ECO:0000313" key="2">
    <source>
        <dbReference type="Proteomes" id="UP001396334"/>
    </source>
</evidence>
<name>A0ABR2QS94_9ROSI</name>
<sequence length="116" mass="12825">MRFDFGDSAMVPLVKPVVHEMQYDSPSFVDTSLSAMDELIKMTLMDNPLWIKSLNGGMESLNIEENMGTFSSSIGMKPSSYTIEATRATGLLYLCGLALVEDGCDMSSIHLFQCLR</sequence>
<dbReference type="PANTHER" id="PTHR45654:SF107">
    <property type="entry name" value="HOMEOBOX-LEUCINE ZIPPER PROTEIN ANTHOCYANINLESS 2-LIKE ISOFORM X1"/>
    <property type="match status" value="1"/>
</dbReference>
<organism evidence="1 2">
    <name type="scientific">Hibiscus sabdariffa</name>
    <name type="common">roselle</name>
    <dbReference type="NCBI Taxonomy" id="183260"/>
    <lineage>
        <taxon>Eukaryota</taxon>
        <taxon>Viridiplantae</taxon>
        <taxon>Streptophyta</taxon>
        <taxon>Embryophyta</taxon>
        <taxon>Tracheophyta</taxon>
        <taxon>Spermatophyta</taxon>
        <taxon>Magnoliopsida</taxon>
        <taxon>eudicotyledons</taxon>
        <taxon>Gunneridae</taxon>
        <taxon>Pentapetalae</taxon>
        <taxon>rosids</taxon>
        <taxon>malvids</taxon>
        <taxon>Malvales</taxon>
        <taxon>Malvaceae</taxon>
        <taxon>Malvoideae</taxon>
        <taxon>Hibiscus</taxon>
    </lineage>
</organism>
<gene>
    <name evidence="1" type="ORF">V6N11_084178</name>
</gene>
<comment type="caution">
    <text evidence="1">The sequence shown here is derived from an EMBL/GenBank/DDBJ whole genome shotgun (WGS) entry which is preliminary data.</text>
</comment>
<evidence type="ECO:0008006" key="3">
    <source>
        <dbReference type="Google" id="ProtNLM"/>
    </source>
</evidence>
<proteinExistence type="predicted"/>
<dbReference type="InterPro" id="IPR042160">
    <property type="entry name" value="HD-Zip_IV"/>
</dbReference>
<dbReference type="EMBL" id="JBBPBN010000033">
    <property type="protein sequence ID" value="KAK9003536.1"/>
    <property type="molecule type" value="Genomic_DNA"/>
</dbReference>
<keyword evidence="2" id="KW-1185">Reference proteome</keyword>